<dbReference type="Proteomes" id="UP000789920">
    <property type="component" value="Unassembled WGS sequence"/>
</dbReference>
<accession>A0ACA9RF96</accession>
<protein>
    <submittedName>
        <fullName evidence="1">30640_t:CDS:1</fullName>
    </submittedName>
</protein>
<sequence length="141" mass="16211">MVKNDNLIPIENKKPVEIVQELKSDYEIPSFEEFMKTYEGDDKIINSYEDELKAKAIQGPQYGPGKSDFRGICRKIKDEIGLTISCRISCDSDYFYESHTYCGVIVYLVKGSPTWKVEAGRACDRNGRAFYVIVRDTTDWD</sequence>
<organism evidence="1 2">
    <name type="scientific">Racocetra persica</name>
    <dbReference type="NCBI Taxonomy" id="160502"/>
    <lineage>
        <taxon>Eukaryota</taxon>
        <taxon>Fungi</taxon>
        <taxon>Fungi incertae sedis</taxon>
        <taxon>Mucoromycota</taxon>
        <taxon>Glomeromycotina</taxon>
        <taxon>Glomeromycetes</taxon>
        <taxon>Diversisporales</taxon>
        <taxon>Gigasporaceae</taxon>
        <taxon>Racocetra</taxon>
    </lineage>
</organism>
<name>A0ACA9RF96_9GLOM</name>
<keyword evidence="2" id="KW-1185">Reference proteome</keyword>
<proteinExistence type="predicted"/>
<comment type="caution">
    <text evidence="1">The sequence shown here is derived from an EMBL/GenBank/DDBJ whole genome shotgun (WGS) entry which is preliminary data.</text>
</comment>
<gene>
    <name evidence="1" type="ORF">RPERSI_LOCUS18975</name>
</gene>
<reference evidence="1" key="1">
    <citation type="submission" date="2021-06" db="EMBL/GenBank/DDBJ databases">
        <authorList>
            <person name="Kallberg Y."/>
            <person name="Tangrot J."/>
            <person name="Rosling A."/>
        </authorList>
    </citation>
    <scope>NUCLEOTIDE SEQUENCE</scope>
    <source>
        <strain evidence="1">MA461A</strain>
    </source>
</reference>
<dbReference type="EMBL" id="CAJVQC010051160">
    <property type="protein sequence ID" value="CAG8790016.1"/>
    <property type="molecule type" value="Genomic_DNA"/>
</dbReference>
<evidence type="ECO:0000313" key="2">
    <source>
        <dbReference type="Proteomes" id="UP000789920"/>
    </source>
</evidence>
<evidence type="ECO:0000313" key="1">
    <source>
        <dbReference type="EMBL" id="CAG8790016.1"/>
    </source>
</evidence>